<dbReference type="OrthoDB" id="10258825at2759"/>
<dbReference type="RefSeq" id="XP_013336338.1">
    <property type="nucleotide sequence ID" value="XM_013480884.1"/>
</dbReference>
<evidence type="ECO:0000256" key="6">
    <source>
        <dbReference type="ARBA" id="ARBA00022603"/>
    </source>
</evidence>
<dbReference type="GeneID" id="25336401"/>
<sequence>MLSLRYKSRRVESTGRPRVSVSRPGPFLEQRSHCCSPAVSQSSGDQLNTTSQRATSVAAQHQQQHQQQQPLVEATVENTRTFNAVHQAEQPLSTEGTHGAPKGKTRKQRKQIAGDDNGEDGRGLKRMRLNSKPKGEFGQRGTRSNSTELSPSADEKRETMANLQQQKERQLLLVKKFSGRVAAAGVIDRLQGGRFRSLNEYLYTKKGSEAFVKYQKEPQLFDIYHTGYRAQVRRWPLNPLDCVATWLSKKPKEWVVGDFGCGEAALALRFPERTFHSFDLVAANERITACDISSVPLPDSSLDVVVFCLSLMGQDWPAFLKEARRVLKRRGVLIIAEVSSRITSLSAFVAAVEGLGFKNTKQKDLASFFVLLVFQAKEQSKEKLESLSPCLLQPCLYKRR</sequence>
<keyword evidence="12 13" id="KW-0539">Nucleus</keyword>
<keyword evidence="16" id="KW-1185">Reference proteome</keyword>
<keyword evidence="10" id="KW-0805">Transcription regulation</keyword>
<keyword evidence="6 13" id="KW-0489">Methyltransferase</keyword>
<dbReference type="AlphaFoldDB" id="U6M9H0"/>
<keyword evidence="4" id="KW-0678">Repressor</keyword>
<dbReference type="GO" id="GO:0032259">
    <property type="term" value="P:methylation"/>
    <property type="evidence" value="ECO:0007669"/>
    <property type="project" value="UniProtKB-KW"/>
</dbReference>
<dbReference type="InterPro" id="IPR029063">
    <property type="entry name" value="SAM-dependent_MTases_sf"/>
</dbReference>
<feature type="compositionally biased region" description="Polar residues" evidence="14">
    <location>
        <begin position="141"/>
        <end position="150"/>
    </location>
</feature>
<dbReference type="Gene3D" id="3.40.50.150">
    <property type="entry name" value="Vaccinia Virus protein VP39"/>
    <property type="match status" value="1"/>
</dbReference>
<feature type="compositionally biased region" description="Polar residues" evidence="14">
    <location>
        <begin position="38"/>
        <end position="59"/>
    </location>
</feature>
<accession>U6M9H0</accession>
<dbReference type="CDD" id="cd02440">
    <property type="entry name" value="AdoMet_MTases"/>
    <property type="match status" value="1"/>
</dbReference>
<evidence type="ECO:0000256" key="2">
    <source>
        <dbReference type="ARBA" id="ARBA00006301"/>
    </source>
</evidence>
<evidence type="ECO:0000256" key="12">
    <source>
        <dbReference type="ARBA" id="ARBA00023242"/>
    </source>
</evidence>
<evidence type="ECO:0000313" key="15">
    <source>
        <dbReference type="EMBL" id="CDJ59693.1"/>
    </source>
</evidence>
<feature type="compositionally biased region" description="Low complexity" evidence="14">
    <location>
        <begin position="60"/>
        <end position="69"/>
    </location>
</feature>
<dbReference type="FunFam" id="1.10.10.2150:FF:000001">
    <property type="entry name" value="Ribosomal RNA-processing protein 8"/>
    <property type="match status" value="1"/>
</dbReference>
<dbReference type="Proteomes" id="UP000030763">
    <property type="component" value="Unassembled WGS sequence"/>
</dbReference>
<evidence type="ECO:0000256" key="9">
    <source>
        <dbReference type="ARBA" id="ARBA00022853"/>
    </source>
</evidence>
<dbReference type="PANTHER" id="PTHR12787">
    <property type="entry name" value="RIBOSOMAL RNA-PROCESSING PROTEIN 8"/>
    <property type="match status" value="1"/>
</dbReference>
<evidence type="ECO:0000313" key="16">
    <source>
        <dbReference type="Proteomes" id="UP000030763"/>
    </source>
</evidence>
<dbReference type="GO" id="GO:0008168">
    <property type="term" value="F:methyltransferase activity"/>
    <property type="evidence" value="ECO:0007669"/>
    <property type="project" value="UniProtKB-KW"/>
</dbReference>
<keyword evidence="5 13" id="KW-0698">rRNA processing</keyword>
<dbReference type="VEuPathDB" id="ToxoDB:EMWEY_00024150"/>
<dbReference type="InterPro" id="IPR042036">
    <property type="entry name" value="RRP8_N"/>
</dbReference>
<evidence type="ECO:0000256" key="10">
    <source>
        <dbReference type="ARBA" id="ARBA00023015"/>
    </source>
</evidence>
<dbReference type="InterPro" id="IPR007823">
    <property type="entry name" value="RRP8"/>
</dbReference>
<dbReference type="Pfam" id="PF05148">
    <property type="entry name" value="Methyltransf_8"/>
    <property type="match status" value="1"/>
</dbReference>
<dbReference type="GO" id="GO:0006325">
    <property type="term" value="P:chromatin organization"/>
    <property type="evidence" value="ECO:0007669"/>
    <property type="project" value="UniProtKB-KW"/>
</dbReference>
<reference evidence="15" key="1">
    <citation type="submission" date="2013-10" db="EMBL/GenBank/DDBJ databases">
        <title>Genomic analysis of the causative agents of coccidiosis in chickens.</title>
        <authorList>
            <person name="Reid A.J."/>
            <person name="Blake D."/>
            <person name="Billington K."/>
            <person name="Browne H."/>
            <person name="Dunn M."/>
            <person name="Hung S."/>
            <person name="Kawahara F."/>
            <person name="Miranda-Saavedra D."/>
            <person name="Mourier T."/>
            <person name="Nagra H."/>
            <person name="Otto T.D."/>
            <person name="Rawlings N."/>
            <person name="Sanchez A."/>
            <person name="Sanders M."/>
            <person name="Subramaniam C."/>
            <person name="Tay Y."/>
            <person name="Dear P."/>
            <person name="Doerig C."/>
            <person name="Gruber A."/>
            <person name="Parkinson J."/>
            <person name="Shirley M."/>
            <person name="Wan K.L."/>
            <person name="Berriman M."/>
            <person name="Tomley F."/>
            <person name="Pain A."/>
        </authorList>
    </citation>
    <scope>NUCLEOTIDE SEQUENCE [LARGE SCALE GENOMIC DNA]</scope>
    <source>
        <strain evidence="15">Weybridge</strain>
    </source>
</reference>
<evidence type="ECO:0000256" key="5">
    <source>
        <dbReference type="ARBA" id="ARBA00022552"/>
    </source>
</evidence>
<dbReference type="FunFam" id="3.40.50.150:FF:000068">
    <property type="entry name" value="Ribosomal RNA-processing protein 8"/>
    <property type="match status" value="1"/>
</dbReference>
<comment type="function">
    <text evidence="13">Probable methyltransferase required to silence rDNA.</text>
</comment>
<evidence type="ECO:0000256" key="4">
    <source>
        <dbReference type="ARBA" id="ARBA00022491"/>
    </source>
</evidence>
<feature type="compositionally biased region" description="Basic residues" evidence="14">
    <location>
        <begin position="101"/>
        <end position="110"/>
    </location>
</feature>
<comment type="subcellular location">
    <subcellularLocation>
        <location evidence="1 13">Nucleus</location>
        <location evidence="1 13">Nucleolus</location>
    </subcellularLocation>
</comment>
<dbReference type="OMA" id="WPAFLKE"/>
<keyword evidence="9" id="KW-0156">Chromatin regulator</keyword>
<reference evidence="15" key="2">
    <citation type="submission" date="2013-10" db="EMBL/GenBank/DDBJ databases">
        <authorList>
            <person name="Aslett M."/>
        </authorList>
    </citation>
    <scope>NUCLEOTIDE SEQUENCE [LARGE SCALE GENOMIC DNA]</scope>
    <source>
        <strain evidence="15">Weybridge</strain>
    </source>
</reference>
<gene>
    <name evidence="15" type="ORF">EMWEY_00024150</name>
</gene>
<evidence type="ECO:0000256" key="14">
    <source>
        <dbReference type="SAM" id="MobiDB-lite"/>
    </source>
</evidence>
<evidence type="ECO:0000256" key="13">
    <source>
        <dbReference type="RuleBase" id="RU365074"/>
    </source>
</evidence>
<feature type="region of interest" description="Disordered" evidence="14">
    <location>
        <begin position="85"/>
        <end position="163"/>
    </location>
</feature>
<evidence type="ECO:0000256" key="8">
    <source>
        <dbReference type="ARBA" id="ARBA00022691"/>
    </source>
</evidence>
<evidence type="ECO:0000256" key="11">
    <source>
        <dbReference type="ARBA" id="ARBA00023163"/>
    </source>
</evidence>
<comment type="similarity">
    <text evidence="2 13">Belongs to the methyltransferase superfamily. RRP8 family.</text>
</comment>
<organism evidence="15 16">
    <name type="scientific">Eimeria maxima</name>
    <name type="common">Coccidian parasite</name>
    <dbReference type="NCBI Taxonomy" id="5804"/>
    <lineage>
        <taxon>Eukaryota</taxon>
        <taxon>Sar</taxon>
        <taxon>Alveolata</taxon>
        <taxon>Apicomplexa</taxon>
        <taxon>Conoidasida</taxon>
        <taxon>Coccidia</taxon>
        <taxon>Eucoccidiorida</taxon>
        <taxon>Eimeriorina</taxon>
        <taxon>Eimeriidae</taxon>
        <taxon>Eimeria</taxon>
    </lineage>
</organism>
<protein>
    <recommendedName>
        <fullName evidence="3 13">Ribosomal RNA-processing protein 8</fullName>
        <ecNumber evidence="13">2.1.1.-</ecNumber>
    </recommendedName>
</protein>
<dbReference type="GO" id="GO:0006364">
    <property type="term" value="P:rRNA processing"/>
    <property type="evidence" value="ECO:0007669"/>
    <property type="project" value="UniProtKB-UniRule"/>
</dbReference>
<keyword evidence="8 13" id="KW-0949">S-adenosyl-L-methionine</keyword>
<dbReference type="Gene3D" id="1.10.10.2150">
    <property type="entry name" value="Ribosomal RNA-processing protein 8, N-terminal domain"/>
    <property type="match status" value="1"/>
</dbReference>
<feature type="region of interest" description="Disordered" evidence="14">
    <location>
        <begin position="1"/>
        <end position="70"/>
    </location>
</feature>
<dbReference type="SUPFAM" id="SSF53335">
    <property type="entry name" value="S-adenosyl-L-methionine-dependent methyltransferases"/>
    <property type="match status" value="1"/>
</dbReference>
<keyword evidence="11" id="KW-0804">Transcription</keyword>
<evidence type="ECO:0000256" key="7">
    <source>
        <dbReference type="ARBA" id="ARBA00022679"/>
    </source>
</evidence>
<dbReference type="PANTHER" id="PTHR12787:SF0">
    <property type="entry name" value="RIBOSOMAL RNA-PROCESSING PROTEIN 8"/>
    <property type="match status" value="1"/>
</dbReference>
<dbReference type="GO" id="GO:0005730">
    <property type="term" value="C:nucleolus"/>
    <property type="evidence" value="ECO:0007669"/>
    <property type="project" value="UniProtKB-SubCell"/>
</dbReference>
<feature type="compositionally biased region" description="Polar residues" evidence="14">
    <location>
        <begin position="85"/>
        <end position="96"/>
    </location>
</feature>
<keyword evidence="7 13" id="KW-0808">Transferase</keyword>
<name>U6M9H0_EIMMA</name>
<evidence type="ECO:0000256" key="3">
    <source>
        <dbReference type="ARBA" id="ARBA00020203"/>
    </source>
</evidence>
<evidence type="ECO:0000256" key="1">
    <source>
        <dbReference type="ARBA" id="ARBA00004604"/>
    </source>
</evidence>
<dbReference type="EC" id="2.1.1.-" evidence="13"/>
<dbReference type="EMBL" id="HG720714">
    <property type="protein sequence ID" value="CDJ59693.1"/>
    <property type="molecule type" value="Genomic_DNA"/>
</dbReference>
<proteinExistence type="inferred from homology"/>